<organism evidence="3">
    <name type="scientific">Echinostoma caproni</name>
    <dbReference type="NCBI Taxonomy" id="27848"/>
    <lineage>
        <taxon>Eukaryota</taxon>
        <taxon>Metazoa</taxon>
        <taxon>Spiralia</taxon>
        <taxon>Lophotrochozoa</taxon>
        <taxon>Platyhelminthes</taxon>
        <taxon>Trematoda</taxon>
        <taxon>Digenea</taxon>
        <taxon>Plagiorchiida</taxon>
        <taxon>Echinostomata</taxon>
        <taxon>Echinostomatoidea</taxon>
        <taxon>Echinostomatidae</taxon>
        <taxon>Echinostoma</taxon>
    </lineage>
</organism>
<keyword evidence="2" id="KW-1185">Reference proteome</keyword>
<name>A0A183A4T6_9TREM</name>
<dbReference type="AlphaFoldDB" id="A0A183A4T6"/>
<gene>
    <name evidence="1" type="ORF">ECPE_LOCUS1971</name>
</gene>
<dbReference type="WBParaSite" id="ECPE_0000197101-mRNA-1">
    <property type="protein sequence ID" value="ECPE_0000197101-mRNA-1"/>
    <property type="gene ID" value="ECPE_0000197101"/>
</dbReference>
<reference evidence="1 2" key="2">
    <citation type="submission" date="2018-11" db="EMBL/GenBank/DDBJ databases">
        <authorList>
            <consortium name="Pathogen Informatics"/>
        </authorList>
    </citation>
    <scope>NUCLEOTIDE SEQUENCE [LARGE SCALE GENOMIC DNA]</scope>
    <source>
        <strain evidence="1 2">Egypt</strain>
    </source>
</reference>
<protein>
    <submittedName>
        <fullName evidence="3">GCM domain-containing protein</fullName>
    </submittedName>
</protein>
<accession>A0A183A4T6</accession>
<sequence>MIQWGSSYRGNYRALRSNGVRRTVDTTGQDSAAGYEVRRTVAWGSSHRGYYRARFCCRTCVEKRQDSAAGPVSKNGHLG</sequence>
<dbReference type="Proteomes" id="UP000272942">
    <property type="component" value="Unassembled WGS sequence"/>
</dbReference>
<evidence type="ECO:0000313" key="1">
    <source>
        <dbReference type="EMBL" id="VDP51360.1"/>
    </source>
</evidence>
<dbReference type="EMBL" id="UZAN01020715">
    <property type="protein sequence ID" value="VDP51360.1"/>
    <property type="molecule type" value="Genomic_DNA"/>
</dbReference>
<evidence type="ECO:0000313" key="3">
    <source>
        <dbReference type="WBParaSite" id="ECPE_0000197101-mRNA-1"/>
    </source>
</evidence>
<proteinExistence type="predicted"/>
<evidence type="ECO:0000313" key="2">
    <source>
        <dbReference type="Proteomes" id="UP000272942"/>
    </source>
</evidence>
<reference evidence="3" key="1">
    <citation type="submission" date="2016-06" db="UniProtKB">
        <authorList>
            <consortium name="WormBaseParasite"/>
        </authorList>
    </citation>
    <scope>IDENTIFICATION</scope>
</reference>